<evidence type="ECO:0000313" key="2">
    <source>
        <dbReference type="EMBL" id="CEL95406.1"/>
    </source>
</evidence>
<dbReference type="VEuPathDB" id="CryptoDB:Vbra_11836"/>
<reference evidence="2 3" key="1">
    <citation type="submission" date="2014-11" db="EMBL/GenBank/DDBJ databases">
        <authorList>
            <person name="Zhu J."/>
            <person name="Qi W."/>
            <person name="Song R."/>
        </authorList>
    </citation>
    <scope>NUCLEOTIDE SEQUENCE [LARGE SCALE GENOMIC DNA]</scope>
</reference>
<accession>A0A0G4EFT6</accession>
<evidence type="ECO:0000256" key="1">
    <source>
        <dbReference type="SAM" id="Phobius"/>
    </source>
</evidence>
<protein>
    <submittedName>
        <fullName evidence="2">Uncharacterized protein</fullName>
    </submittedName>
</protein>
<feature type="transmembrane region" description="Helical" evidence="1">
    <location>
        <begin position="51"/>
        <end position="75"/>
    </location>
</feature>
<sequence length="331" mass="36533">MGGLSTMKQRQYLPITTSKSLEARIQRLKRQEKLAKQLETFYITHSSLRMVYLWVVGTALYAHLGASLVMLFLYVNQIYPSVLPQHVVLPLLLFSLEVLILTAASLAVGIYFAIQTEICSMWRSMFANLQSLLVAVALCLSTSILYSKALHVSTARFHVVVIPIEMLLLLAVFKTIIIRTGQSLRAGIAAAVLFVSIFMISMKADSSLSWHWIVVFWPLILLSSALQLETLARVATLYKTFNVGSRGISIITFAYYVSLLLGLGLFVFCLLHLESLLRGGQYLTIGSGGGDSWELTPFFAAAFSCAAALAPAGSYNLGAWMEALAFSYLHI</sequence>
<keyword evidence="1" id="KW-0472">Membrane</keyword>
<feature type="transmembrane region" description="Helical" evidence="1">
    <location>
        <begin position="87"/>
        <end position="114"/>
    </location>
</feature>
<feature type="transmembrane region" description="Helical" evidence="1">
    <location>
        <begin position="126"/>
        <end position="145"/>
    </location>
</feature>
<dbReference type="Proteomes" id="UP000041254">
    <property type="component" value="Unassembled WGS sequence"/>
</dbReference>
<keyword evidence="3" id="KW-1185">Reference proteome</keyword>
<proteinExistence type="predicted"/>
<keyword evidence="1" id="KW-0812">Transmembrane</keyword>
<dbReference type="EMBL" id="CDMY01000227">
    <property type="protein sequence ID" value="CEL95406.1"/>
    <property type="molecule type" value="Genomic_DNA"/>
</dbReference>
<dbReference type="AlphaFoldDB" id="A0A0G4EFT6"/>
<feature type="transmembrane region" description="Helical" evidence="1">
    <location>
        <begin position="293"/>
        <end position="312"/>
    </location>
</feature>
<dbReference type="InParanoid" id="A0A0G4EFT6"/>
<gene>
    <name evidence="2" type="ORF">Vbra_11836</name>
</gene>
<keyword evidence="1" id="KW-1133">Transmembrane helix</keyword>
<feature type="transmembrane region" description="Helical" evidence="1">
    <location>
        <begin position="184"/>
        <end position="204"/>
    </location>
</feature>
<feature type="transmembrane region" description="Helical" evidence="1">
    <location>
        <begin position="157"/>
        <end position="177"/>
    </location>
</feature>
<organism evidence="2 3">
    <name type="scientific">Vitrella brassicaformis (strain CCMP3155)</name>
    <dbReference type="NCBI Taxonomy" id="1169540"/>
    <lineage>
        <taxon>Eukaryota</taxon>
        <taxon>Sar</taxon>
        <taxon>Alveolata</taxon>
        <taxon>Colpodellida</taxon>
        <taxon>Vitrellaceae</taxon>
        <taxon>Vitrella</taxon>
    </lineage>
</organism>
<evidence type="ECO:0000313" key="3">
    <source>
        <dbReference type="Proteomes" id="UP000041254"/>
    </source>
</evidence>
<feature type="transmembrane region" description="Helical" evidence="1">
    <location>
        <begin position="210"/>
        <end position="232"/>
    </location>
</feature>
<feature type="transmembrane region" description="Helical" evidence="1">
    <location>
        <begin position="253"/>
        <end position="273"/>
    </location>
</feature>
<name>A0A0G4EFT6_VITBC</name>